<dbReference type="GO" id="GO:0004386">
    <property type="term" value="F:helicase activity"/>
    <property type="evidence" value="ECO:0007669"/>
    <property type="project" value="UniProtKB-KW"/>
</dbReference>
<accession>A0A1I5DUW2</accession>
<reference evidence="3" key="1">
    <citation type="submission" date="2016-10" db="EMBL/GenBank/DDBJ databases">
        <authorList>
            <person name="Varghese N."/>
            <person name="Submissions S."/>
        </authorList>
    </citation>
    <scope>NUCLEOTIDE SEQUENCE [LARGE SCALE GENOMIC DNA]</scope>
    <source>
        <strain evidence="3">CGMCC 1.11101</strain>
    </source>
</reference>
<proteinExistence type="predicted"/>
<feature type="domain" description="Helicase XPB/Ssl2 N-terminal" evidence="1">
    <location>
        <begin position="355"/>
        <end position="485"/>
    </location>
</feature>
<protein>
    <submittedName>
        <fullName evidence="2">Helicase conserved C-terminal domain-containing protein</fullName>
    </submittedName>
</protein>
<dbReference type="EMBL" id="FOVM01000011">
    <property type="protein sequence ID" value="SFO03042.1"/>
    <property type="molecule type" value="Genomic_DNA"/>
</dbReference>
<keyword evidence="2" id="KW-0067">ATP-binding</keyword>
<keyword evidence="2" id="KW-0378">Hydrolase</keyword>
<dbReference type="RefSeq" id="WP_090713057.1">
    <property type="nucleotide sequence ID" value="NZ_FOVM01000011.1"/>
</dbReference>
<dbReference type="InterPro" id="IPR032830">
    <property type="entry name" value="XPB/Ssl2_N"/>
</dbReference>
<dbReference type="AlphaFoldDB" id="A0A1I5DUW2"/>
<organism evidence="2 3">
    <name type="scientific">Mycetocola miduiensis</name>
    <dbReference type="NCBI Taxonomy" id="995034"/>
    <lineage>
        <taxon>Bacteria</taxon>
        <taxon>Bacillati</taxon>
        <taxon>Actinomycetota</taxon>
        <taxon>Actinomycetes</taxon>
        <taxon>Micrococcales</taxon>
        <taxon>Microbacteriaceae</taxon>
        <taxon>Mycetocola</taxon>
    </lineage>
</organism>
<evidence type="ECO:0000313" key="3">
    <source>
        <dbReference type="Proteomes" id="UP000198867"/>
    </source>
</evidence>
<dbReference type="OrthoDB" id="3415124at2"/>
<dbReference type="Proteomes" id="UP000198867">
    <property type="component" value="Unassembled WGS sequence"/>
</dbReference>
<keyword evidence="2" id="KW-0547">Nucleotide-binding</keyword>
<evidence type="ECO:0000259" key="1">
    <source>
        <dbReference type="Pfam" id="PF13625"/>
    </source>
</evidence>
<dbReference type="STRING" id="995034.SAMN05216219_3107"/>
<dbReference type="Pfam" id="PF13625">
    <property type="entry name" value="Helicase_C_3"/>
    <property type="match status" value="1"/>
</dbReference>
<keyword evidence="2" id="KW-0347">Helicase</keyword>
<sequence length="625" mass="66620">MTDILTLAGNLRALPDATLEELLIDRRVASAARAEDFFDLAELLLDPSSIRSALQRLDRQTLSVLAAATTTPLPAEQIVDRLSGLGAADVDVADVEKRASFAADRALLSRVDGGYVSIDAVEAVLASWAIAGVPIAVELASAPAPSLPAAASEAAHALTDMSAAEQAFQTTSACGELLLELLINPARELGKGGPALPERKRLATVMQVPGHTIDAHLDLSVRAGLVSHVPGLWLTAPAGENWLALTAAERWRILAAAWLDALPSQVRTVLRGRTRSTWGPALHDYAHWLYPAGGDWIRNQVARVTEQATMLGITSGPSADAQVPSTAGRILLETDAATAATAMASHFPTHVSQVYLQHDLTVIAPGPLQPELDLRLRTFADLEGRAQAFSYRLSVESVNRALSAGDTAADMLDFLSSLSLTGVPEPVHSLISQAAARFGAIRVGSIPVNHPDAVSARTYVRADDSSLIGMLDGDQALNALGLRRSDANRMLSRLDLEDVFWAISDARYPVAAETASGELIGLRRRRVAPPVEPEPELPDHGILINRLREVEGDTSEGTDLAWIARQLDAAIRAKQTVTITVEVPRSGPMDFVLEPTGVSGGRLRGRDKKADIERTLPLSSIIALK</sequence>
<evidence type="ECO:0000313" key="2">
    <source>
        <dbReference type="EMBL" id="SFO03042.1"/>
    </source>
</evidence>
<keyword evidence="3" id="KW-1185">Reference proteome</keyword>
<gene>
    <name evidence="2" type="ORF">SAMN05216219_3107</name>
</gene>
<name>A0A1I5DUW2_9MICO</name>